<dbReference type="InterPro" id="IPR036390">
    <property type="entry name" value="WH_DNA-bd_sf"/>
</dbReference>
<dbReference type="AlphaFoldDB" id="A0A285T313"/>
<name>A0A285T313_9BACL</name>
<proteinExistence type="predicted"/>
<feature type="domain" description="Transcription regulator PadR N-terminal" evidence="1">
    <location>
        <begin position="44"/>
        <end position="113"/>
    </location>
</feature>
<dbReference type="SUPFAM" id="SSF46785">
    <property type="entry name" value="Winged helix' DNA-binding domain"/>
    <property type="match status" value="1"/>
</dbReference>
<dbReference type="Pfam" id="PF03551">
    <property type="entry name" value="PadR"/>
    <property type="match status" value="1"/>
</dbReference>
<dbReference type="RefSeq" id="WP_097074056.1">
    <property type="nucleotide sequence ID" value="NZ_OBMQ01000008.1"/>
</dbReference>
<dbReference type="EMBL" id="OBMQ01000008">
    <property type="protein sequence ID" value="SOC15656.1"/>
    <property type="molecule type" value="Genomic_DNA"/>
</dbReference>
<dbReference type="InterPro" id="IPR005149">
    <property type="entry name" value="Tscrpt_reg_PadR_N"/>
</dbReference>
<keyword evidence="3" id="KW-1185">Reference proteome</keyword>
<accession>A0A285T313</accession>
<evidence type="ECO:0000313" key="3">
    <source>
        <dbReference type="Proteomes" id="UP000219636"/>
    </source>
</evidence>
<evidence type="ECO:0000313" key="2">
    <source>
        <dbReference type="EMBL" id="SOC15656.1"/>
    </source>
</evidence>
<organism evidence="2 3">
    <name type="scientific">Ureibacillus xyleni</name>
    <dbReference type="NCBI Taxonomy" id="614648"/>
    <lineage>
        <taxon>Bacteria</taxon>
        <taxon>Bacillati</taxon>
        <taxon>Bacillota</taxon>
        <taxon>Bacilli</taxon>
        <taxon>Bacillales</taxon>
        <taxon>Caryophanaceae</taxon>
        <taxon>Ureibacillus</taxon>
    </lineage>
</organism>
<protein>
    <submittedName>
        <fullName evidence="2">PadR family transcriptional regulator</fullName>
    </submittedName>
</protein>
<dbReference type="Gene3D" id="1.10.10.10">
    <property type="entry name" value="Winged helix-like DNA-binding domain superfamily/Winged helix DNA-binding domain"/>
    <property type="match status" value="1"/>
</dbReference>
<sequence>MDERLKGLKKAMDQHTFQNVQFKDAHRQQIKQQITLDEDITQIILALLTNEKTGSQITQLLHVKGTKSIVNNEGVVYTILHTEEQLGNLESYWSSDGEKYYLLTAKGKKSLQKKNAFSSRQFFQGVTQFENE</sequence>
<dbReference type="Proteomes" id="UP000219636">
    <property type="component" value="Unassembled WGS sequence"/>
</dbReference>
<reference evidence="3" key="1">
    <citation type="submission" date="2017-08" db="EMBL/GenBank/DDBJ databases">
        <authorList>
            <person name="Varghese N."/>
            <person name="Submissions S."/>
        </authorList>
    </citation>
    <scope>NUCLEOTIDE SEQUENCE [LARGE SCALE GENOMIC DNA]</scope>
    <source>
        <strain evidence="3">JC22</strain>
    </source>
</reference>
<dbReference type="InterPro" id="IPR036388">
    <property type="entry name" value="WH-like_DNA-bd_sf"/>
</dbReference>
<gene>
    <name evidence="2" type="ORF">SAMN05880501_108123</name>
</gene>
<dbReference type="OrthoDB" id="2440228at2"/>
<evidence type="ECO:0000259" key="1">
    <source>
        <dbReference type="Pfam" id="PF03551"/>
    </source>
</evidence>